<evidence type="ECO:0000259" key="15">
    <source>
        <dbReference type="PROSITE" id="PS51352"/>
    </source>
</evidence>
<name>L8GH71_ACACF</name>
<keyword evidence="10 11" id="KW-0676">Redox-active center</keyword>
<organism evidence="16 17">
    <name type="scientific">Acanthamoeba castellanii (strain ATCC 30010 / Neff)</name>
    <dbReference type="NCBI Taxonomy" id="1257118"/>
    <lineage>
        <taxon>Eukaryota</taxon>
        <taxon>Amoebozoa</taxon>
        <taxon>Discosea</taxon>
        <taxon>Longamoebia</taxon>
        <taxon>Centramoebida</taxon>
        <taxon>Acanthamoebidae</taxon>
        <taxon>Acanthamoeba</taxon>
    </lineage>
</organism>
<dbReference type="InterPro" id="IPR005788">
    <property type="entry name" value="PDI_thioredoxin-like_dom"/>
</dbReference>
<evidence type="ECO:0000259" key="14">
    <source>
        <dbReference type="PROSITE" id="PS50835"/>
    </source>
</evidence>
<keyword evidence="8 11" id="KW-1015">Disulfide bond</keyword>
<dbReference type="CDD" id="cd02982">
    <property type="entry name" value="PDI_b'_family"/>
    <property type="match status" value="1"/>
</dbReference>
<evidence type="ECO:0000256" key="8">
    <source>
        <dbReference type="ARBA" id="ARBA00023157"/>
    </source>
</evidence>
<dbReference type="OMA" id="FFGMKKD"/>
<dbReference type="InterPro" id="IPR017937">
    <property type="entry name" value="Thioredoxin_CS"/>
</dbReference>
<dbReference type="OrthoDB" id="427280at2759"/>
<evidence type="ECO:0000256" key="9">
    <source>
        <dbReference type="ARBA" id="ARBA00023235"/>
    </source>
</evidence>
<dbReference type="FunFam" id="3.40.30.10:FF:000027">
    <property type="entry name" value="protein disulfide-isomerase A2"/>
    <property type="match status" value="1"/>
</dbReference>
<dbReference type="GO" id="GO:0034976">
    <property type="term" value="P:response to endoplasmic reticulum stress"/>
    <property type="evidence" value="ECO:0007669"/>
    <property type="project" value="TreeGrafter"/>
</dbReference>
<dbReference type="RefSeq" id="XP_004334355.1">
    <property type="nucleotide sequence ID" value="XM_004334307.1"/>
</dbReference>
<feature type="domain" description="Ig-like" evidence="14">
    <location>
        <begin position="59"/>
        <end position="110"/>
    </location>
</feature>
<dbReference type="PANTHER" id="PTHR18929">
    <property type="entry name" value="PROTEIN DISULFIDE ISOMERASE"/>
    <property type="match status" value="1"/>
</dbReference>
<keyword evidence="9 13" id="KW-0413">Isomerase</keyword>
<dbReference type="PRINTS" id="PR00421">
    <property type="entry name" value="THIOREDOXIN"/>
</dbReference>
<accession>L8GH71</accession>
<dbReference type="GO" id="GO:0005788">
    <property type="term" value="C:endoplasmic reticulum lumen"/>
    <property type="evidence" value="ECO:0007669"/>
    <property type="project" value="UniProtKB-SubCell"/>
</dbReference>
<evidence type="ECO:0000256" key="6">
    <source>
        <dbReference type="ARBA" id="ARBA00022737"/>
    </source>
</evidence>
<feature type="domain" description="Thioredoxin" evidence="15">
    <location>
        <begin position="11"/>
        <end position="129"/>
    </location>
</feature>
<dbReference type="Pfam" id="PF00085">
    <property type="entry name" value="Thioredoxin"/>
    <property type="match status" value="2"/>
</dbReference>
<protein>
    <recommendedName>
        <fullName evidence="4 13">Protein disulfide-isomerase</fullName>
        <ecNumber evidence="4 13">5.3.4.1</ecNumber>
    </recommendedName>
</protein>
<dbReference type="Proteomes" id="UP000011083">
    <property type="component" value="Unassembled WGS sequence"/>
</dbReference>
<proteinExistence type="inferred from homology"/>
<dbReference type="CDD" id="cd02995">
    <property type="entry name" value="PDI_a_PDI_a'_C"/>
    <property type="match status" value="1"/>
</dbReference>
<dbReference type="PROSITE" id="PS50835">
    <property type="entry name" value="IG_LIKE"/>
    <property type="match status" value="1"/>
</dbReference>
<dbReference type="GeneID" id="14912906"/>
<dbReference type="InterPro" id="IPR036249">
    <property type="entry name" value="Thioredoxin-like_sf"/>
</dbReference>
<dbReference type="InterPro" id="IPR007110">
    <property type="entry name" value="Ig-like_dom"/>
</dbReference>
<feature type="chain" id="PRO_5005139196" description="Protein disulfide-isomerase" evidence="13">
    <location>
        <begin position="22"/>
        <end position="482"/>
    </location>
</feature>
<dbReference type="InterPro" id="IPR013766">
    <property type="entry name" value="Thioredoxin_domain"/>
</dbReference>
<dbReference type="FunFam" id="3.40.30.10:FF:000017">
    <property type="entry name" value="Protein disulfide-isomerase A4"/>
    <property type="match status" value="1"/>
</dbReference>
<keyword evidence="5 13" id="KW-0732">Signal</keyword>
<dbReference type="Gene3D" id="3.40.30.10">
    <property type="entry name" value="Glutaredoxin"/>
    <property type="match status" value="4"/>
</dbReference>
<dbReference type="PROSITE" id="PS00194">
    <property type="entry name" value="THIOREDOXIN_1"/>
    <property type="match status" value="2"/>
</dbReference>
<feature type="disulfide bond" description="Redox-active" evidence="11">
    <location>
        <begin position="387"/>
        <end position="390"/>
    </location>
</feature>
<dbReference type="GO" id="GO:0006457">
    <property type="term" value="P:protein folding"/>
    <property type="evidence" value="ECO:0007669"/>
    <property type="project" value="TreeGrafter"/>
</dbReference>
<dbReference type="CDD" id="cd02961">
    <property type="entry name" value="PDI_a_family"/>
    <property type="match status" value="1"/>
</dbReference>
<keyword evidence="6" id="KW-0677">Repeat</keyword>
<dbReference type="AlphaFoldDB" id="L8GH71"/>
<dbReference type="EMBL" id="KB008119">
    <property type="protein sequence ID" value="ELR12342.1"/>
    <property type="molecule type" value="Genomic_DNA"/>
</dbReference>
<evidence type="ECO:0000256" key="5">
    <source>
        <dbReference type="ARBA" id="ARBA00022729"/>
    </source>
</evidence>
<evidence type="ECO:0000256" key="1">
    <source>
        <dbReference type="ARBA" id="ARBA00001182"/>
    </source>
</evidence>
<dbReference type="InterPro" id="IPR005792">
    <property type="entry name" value="Prot_disulphide_isomerase"/>
</dbReference>
<keyword evidence="7" id="KW-0256">Endoplasmic reticulum</keyword>
<reference evidence="16 17" key="1">
    <citation type="journal article" date="2013" name="Genome Biol.">
        <title>Genome of Acanthamoeba castellanii highlights extensive lateral gene transfer and early evolution of tyrosine kinase signaling.</title>
        <authorList>
            <person name="Clarke M."/>
            <person name="Lohan A.J."/>
            <person name="Liu B."/>
            <person name="Lagkouvardos I."/>
            <person name="Roy S."/>
            <person name="Zafar N."/>
            <person name="Bertelli C."/>
            <person name="Schilde C."/>
            <person name="Kianianmomeni A."/>
            <person name="Burglin T.R."/>
            <person name="Frech C."/>
            <person name="Turcotte B."/>
            <person name="Kopec K.O."/>
            <person name="Synnott J.M."/>
            <person name="Choo C."/>
            <person name="Paponov I."/>
            <person name="Finkler A."/>
            <person name="Soon Heng Tan C."/>
            <person name="Hutchins A.P."/>
            <person name="Weinmeier T."/>
            <person name="Rattei T."/>
            <person name="Chu J.S."/>
            <person name="Gimenez G."/>
            <person name="Irimia M."/>
            <person name="Rigden D.J."/>
            <person name="Fitzpatrick D.A."/>
            <person name="Lorenzo-Morales J."/>
            <person name="Bateman A."/>
            <person name="Chiu C.H."/>
            <person name="Tang P."/>
            <person name="Hegemann P."/>
            <person name="Fromm H."/>
            <person name="Raoult D."/>
            <person name="Greub G."/>
            <person name="Miranda-Saavedra D."/>
            <person name="Chen N."/>
            <person name="Nash P."/>
            <person name="Ginger M.L."/>
            <person name="Horn M."/>
            <person name="Schaap P."/>
            <person name="Caler L."/>
            <person name="Loftus B."/>
        </authorList>
    </citation>
    <scope>NUCLEOTIDE SEQUENCE [LARGE SCALE GENOMIC DNA]</scope>
    <source>
        <strain evidence="16 17">Neff</strain>
    </source>
</reference>
<evidence type="ECO:0000256" key="10">
    <source>
        <dbReference type="ARBA" id="ARBA00023284"/>
    </source>
</evidence>
<evidence type="ECO:0000256" key="11">
    <source>
        <dbReference type="PIRSR" id="PIRSR605792-51"/>
    </source>
</evidence>
<evidence type="ECO:0000256" key="12">
    <source>
        <dbReference type="RuleBase" id="RU004208"/>
    </source>
</evidence>
<dbReference type="PROSITE" id="PS51352">
    <property type="entry name" value="THIOREDOXIN_2"/>
    <property type="match status" value="2"/>
</dbReference>
<evidence type="ECO:0000256" key="2">
    <source>
        <dbReference type="ARBA" id="ARBA00004319"/>
    </source>
</evidence>
<dbReference type="KEGG" id="acan:ACA1_374090"/>
<dbReference type="VEuPathDB" id="AmoebaDB:ACA1_374090"/>
<evidence type="ECO:0000256" key="4">
    <source>
        <dbReference type="ARBA" id="ARBA00012723"/>
    </source>
</evidence>
<evidence type="ECO:0000256" key="7">
    <source>
        <dbReference type="ARBA" id="ARBA00022824"/>
    </source>
</evidence>
<sequence>MNAKFLFAAFCLLGFVASMQASNVADLTDDSFAEFIANNEFVLAEFYAPWCGHCKQLAPEYEKAADQLLEAGSPVKLAKVDCTVQQQIAQQFEIQGYPTLKWFRNGKATEYQGPRDASGIVAWVNKKSGPPTHTLTDKAQLDAHIAAGTVVVGFFEKDSDAHKAFVAAAQSPQADSFTFVDVVSEDLIKEAGEKVGTVKLYRSFDEPLALEGEVTEQAVVSLVTGHGFPYFEPAPVAWARLIGRGLEYILLIVADVTEEDVWNPINTFATKLAKQYADKVGFVYLTKEFFPRVTQFGLSGKHFPAALVMAPHREKTFLLDEQTPITEEALKNFVDGVLDGTIAPSFKSDEAPASNDGPVTILVGNTFEDLVINNDKDVLVEFYAPWCGHCKSLEPIYEELGERFADNDKIVIAKMDSTTNDNDHVAVKGFPTIVFFPAGSKDKPVTYEGPRTVEGFVSFLNQHATNLQGSPLAVEDPEHDEL</sequence>
<comment type="catalytic activity">
    <reaction evidence="1 13">
        <text>Catalyzes the rearrangement of -S-S- bonds in proteins.</text>
        <dbReference type="EC" id="5.3.4.1"/>
    </reaction>
</comment>
<dbReference type="GO" id="GO:0003756">
    <property type="term" value="F:protein disulfide isomerase activity"/>
    <property type="evidence" value="ECO:0007669"/>
    <property type="project" value="UniProtKB-EC"/>
</dbReference>
<dbReference type="PANTHER" id="PTHR18929:SF132">
    <property type="entry name" value="PROTEIN DISULFIDE-ISOMERASE A3"/>
    <property type="match status" value="1"/>
</dbReference>
<keyword evidence="17" id="KW-1185">Reference proteome</keyword>
<dbReference type="STRING" id="1257118.L8GH71"/>
<dbReference type="NCBIfam" id="TIGR01126">
    <property type="entry name" value="pdi_dom"/>
    <property type="match status" value="2"/>
</dbReference>
<gene>
    <name evidence="16" type="ORF">ACA1_374090</name>
</gene>
<evidence type="ECO:0000313" key="16">
    <source>
        <dbReference type="EMBL" id="ELR12342.1"/>
    </source>
</evidence>
<dbReference type="SUPFAM" id="SSF52833">
    <property type="entry name" value="Thioredoxin-like"/>
    <property type="match status" value="4"/>
</dbReference>
<comment type="similarity">
    <text evidence="3 12">Belongs to the protein disulfide isomerase family.</text>
</comment>
<dbReference type="Pfam" id="PF13848">
    <property type="entry name" value="Thioredoxin_6"/>
    <property type="match status" value="1"/>
</dbReference>
<feature type="signal peptide" evidence="13">
    <location>
        <begin position="1"/>
        <end position="21"/>
    </location>
</feature>
<dbReference type="EC" id="5.3.4.1" evidence="4 13"/>
<feature type="disulfide bond" description="Redox-active" evidence="11">
    <location>
        <begin position="51"/>
        <end position="54"/>
    </location>
</feature>
<dbReference type="CDD" id="cd02981">
    <property type="entry name" value="PDI_b_family"/>
    <property type="match status" value="1"/>
</dbReference>
<comment type="subcellular location">
    <subcellularLocation>
        <location evidence="2">Endoplasmic reticulum lumen</location>
    </subcellularLocation>
</comment>
<evidence type="ECO:0000313" key="17">
    <source>
        <dbReference type="Proteomes" id="UP000011083"/>
    </source>
</evidence>
<evidence type="ECO:0000256" key="3">
    <source>
        <dbReference type="ARBA" id="ARBA00006347"/>
    </source>
</evidence>
<dbReference type="NCBIfam" id="TIGR01130">
    <property type="entry name" value="ER_PDI_fam"/>
    <property type="match status" value="1"/>
</dbReference>
<feature type="domain" description="Thioredoxin" evidence="15">
    <location>
        <begin position="337"/>
        <end position="465"/>
    </location>
</feature>
<evidence type="ECO:0000256" key="13">
    <source>
        <dbReference type="RuleBase" id="RU361130"/>
    </source>
</evidence>